<dbReference type="EMBL" id="ML977329">
    <property type="protein sequence ID" value="KAF2113006.1"/>
    <property type="molecule type" value="Genomic_DNA"/>
</dbReference>
<organism evidence="2 3">
    <name type="scientific">Lophiotrema nucula</name>
    <dbReference type="NCBI Taxonomy" id="690887"/>
    <lineage>
        <taxon>Eukaryota</taxon>
        <taxon>Fungi</taxon>
        <taxon>Dikarya</taxon>
        <taxon>Ascomycota</taxon>
        <taxon>Pezizomycotina</taxon>
        <taxon>Dothideomycetes</taxon>
        <taxon>Pleosporomycetidae</taxon>
        <taxon>Pleosporales</taxon>
        <taxon>Lophiotremataceae</taxon>
        <taxon>Lophiotrema</taxon>
    </lineage>
</organism>
<reference evidence="2" key="1">
    <citation type="journal article" date="2020" name="Stud. Mycol.">
        <title>101 Dothideomycetes genomes: a test case for predicting lifestyles and emergence of pathogens.</title>
        <authorList>
            <person name="Haridas S."/>
            <person name="Albert R."/>
            <person name="Binder M."/>
            <person name="Bloem J."/>
            <person name="Labutti K."/>
            <person name="Salamov A."/>
            <person name="Andreopoulos B."/>
            <person name="Baker S."/>
            <person name="Barry K."/>
            <person name="Bills G."/>
            <person name="Bluhm B."/>
            <person name="Cannon C."/>
            <person name="Castanera R."/>
            <person name="Culley D."/>
            <person name="Daum C."/>
            <person name="Ezra D."/>
            <person name="Gonzalez J."/>
            <person name="Henrissat B."/>
            <person name="Kuo A."/>
            <person name="Liang C."/>
            <person name="Lipzen A."/>
            <person name="Lutzoni F."/>
            <person name="Magnuson J."/>
            <person name="Mondo S."/>
            <person name="Nolan M."/>
            <person name="Ohm R."/>
            <person name="Pangilinan J."/>
            <person name="Park H.-J."/>
            <person name="Ramirez L."/>
            <person name="Alfaro M."/>
            <person name="Sun H."/>
            <person name="Tritt A."/>
            <person name="Yoshinaga Y."/>
            <person name="Zwiers L.-H."/>
            <person name="Turgeon B."/>
            <person name="Goodwin S."/>
            <person name="Spatafora J."/>
            <person name="Crous P."/>
            <person name="Grigoriev I."/>
        </authorList>
    </citation>
    <scope>NUCLEOTIDE SEQUENCE</scope>
    <source>
        <strain evidence="2">CBS 627.86</strain>
    </source>
</reference>
<evidence type="ECO:0000313" key="3">
    <source>
        <dbReference type="Proteomes" id="UP000799770"/>
    </source>
</evidence>
<dbReference type="OrthoDB" id="2013972at2759"/>
<evidence type="ECO:0000259" key="1">
    <source>
        <dbReference type="Pfam" id="PF13649"/>
    </source>
</evidence>
<dbReference type="Pfam" id="PF13649">
    <property type="entry name" value="Methyltransf_25"/>
    <property type="match status" value="1"/>
</dbReference>
<proteinExistence type="predicted"/>
<evidence type="ECO:0000313" key="2">
    <source>
        <dbReference type="EMBL" id="KAF2113006.1"/>
    </source>
</evidence>
<dbReference type="InterPro" id="IPR041698">
    <property type="entry name" value="Methyltransf_25"/>
</dbReference>
<dbReference type="Gene3D" id="3.40.50.150">
    <property type="entry name" value="Vaccinia Virus protein VP39"/>
    <property type="match status" value="1"/>
</dbReference>
<sequence length="284" mass="31315">MNINKPHLPKQARALLNGRAKVATYESTGGKVTAQFAAHNLSLIDYIPAGSLVHDNMAGSGTVARQILAANPTKDIKIYASDIDQPFLDSLSEDVKSKSWPIEISTENANKLSFSDEQFTHSITNIGIFFTSDAGLDGAKEIYRTLKPGGVAVVNCWEKVSWLFPILSVHKALRGDTPFPAPTINWSDGQQLQKVMLEAGFKKENIKVEKSEAWETIPANDLRNWSEKTWAYLGFLGPAVESDEDRWDEAVDLFVKILKEQPGVKVSDGEVQVSASQWIIVATK</sequence>
<keyword evidence="3" id="KW-1185">Reference proteome</keyword>
<accession>A0A6A5Z1R8</accession>
<feature type="domain" description="Methyltransferase" evidence="1">
    <location>
        <begin position="55"/>
        <end position="150"/>
    </location>
</feature>
<dbReference type="Proteomes" id="UP000799770">
    <property type="component" value="Unassembled WGS sequence"/>
</dbReference>
<name>A0A6A5Z1R8_9PLEO</name>
<dbReference type="InterPro" id="IPR029063">
    <property type="entry name" value="SAM-dependent_MTases_sf"/>
</dbReference>
<dbReference type="SUPFAM" id="SSF53335">
    <property type="entry name" value="S-adenosyl-L-methionine-dependent methyltransferases"/>
    <property type="match status" value="1"/>
</dbReference>
<gene>
    <name evidence="2" type="ORF">BDV96DRAFT_148823</name>
</gene>
<dbReference type="AlphaFoldDB" id="A0A6A5Z1R8"/>
<dbReference type="CDD" id="cd02440">
    <property type="entry name" value="AdoMet_MTases"/>
    <property type="match status" value="1"/>
</dbReference>
<protein>
    <recommendedName>
        <fullName evidence="1">Methyltransferase domain-containing protein</fullName>
    </recommendedName>
</protein>